<comment type="caution">
    <text evidence="1">The sequence shown here is derived from an EMBL/GenBank/DDBJ whole genome shotgun (WGS) entry which is preliminary data.</text>
</comment>
<gene>
    <name evidence="1" type="ORF">Pla52o_41260</name>
</gene>
<protein>
    <submittedName>
        <fullName evidence="1">Uncharacterized protein</fullName>
    </submittedName>
</protein>
<dbReference type="AlphaFoldDB" id="A0A5C6C8R3"/>
<dbReference type="Proteomes" id="UP000316304">
    <property type="component" value="Unassembled WGS sequence"/>
</dbReference>
<accession>A0A5C6C8R3</accession>
<name>A0A5C6C8R3_9BACT</name>
<sequence length="306" mass="33970">MYRQRRAGIVEGQEVSSLKTMDRRQFCSLMFASSLASSVAGCATWMDRSSGELLRHQAGKTLAPANQSPQSIILSVEFHSIQSSSSDRVASMWQWVDEMVLTPSRRADLAANGLRVGKVIRPDQFKQRLSEMAGPRDVVDVFLGEADVASEVAAGSRRIPMRLAKRYELPLRQPRSGSHVTMLRNKGQTIGKTLQDPQYLLAITPSKSKTASQIHLQCRPEIQHGSMRQKWISSDSAMRIDTRRDAWSLDWLDIEFAGGKDDLFVVSASDPAFGLGKEMLSGVSADNVQEQVVVLIKIDRLPEAKL</sequence>
<organism evidence="1 2">
    <name type="scientific">Novipirellula galeiformis</name>
    <dbReference type="NCBI Taxonomy" id="2528004"/>
    <lineage>
        <taxon>Bacteria</taxon>
        <taxon>Pseudomonadati</taxon>
        <taxon>Planctomycetota</taxon>
        <taxon>Planctomycetia</taxon>
        <taxon>Pirellulales</taxon>
        <taxon>Pirellulaceae</taxon>
        <taxon>Novipirellula</taxon>
    </lineage>
</organism>
<proteinExistence type="predicted"/>
<reference evidence="1 2" key="1">
    <citation type="submission" date="2019-02" db="EMBL/GenBank/DDBJ databases">
        <title>Deep-cultivation of Planctomycetes and their phenomic and genomic characterization uncovers novel biology.</title>
        <authorList>
            <person name="Wiegand S."/>
            <person name="Jogler M."/>
            <person name="Boedeker C."/>
            <person name="Pinto D."/>
            <person name="Vollmers J."/>
            <person name="Rivas-Marin E."/>
            <person name="Kohn T."/>
            <person name="Peeters S.H."/>
            <person name="Heuer A."/>
            <person name="Rast P."/>
            <person name="Oberbeckmann S."/>
            <person name="Bunk B."/>
            <person name="Jeske O."/>
            <person name="Meyerdierks A."/>
            <person name="Storesund J.E."/>
            <person name="Kallscheuer N."/>
            <person name="Luecker S."/>
            <person name="Lage O.M."/>
            <person name="Pohl T."/>
            <person name="Merkel B.J."/>
            <person name="Hornburger P."/>
            <person name="Mueller R.-W."/>
            <person name="Bruemmer F."/>
            <person name="Labrenz M."/>
            <person name="Spormann A.M."/>
            <person name="Op Den Camp H."/>
            <person name="Overmann J."/>
            <person name="Amann R."/>
            <person name="Jetten M.S.M."/>
            <person name="Mascher T."/>
            <person name="Medema M.H."/>
            <person name="Devos D.P."/>
            <person name="Kaster A.-K."/>
            <person name="Ovreas L."/>
            <person name="Rohde M."/>
            <person name="Galperin M.Y."/>
            <person name="Jogler C."/>
        </authorList>
    </citation>
    <scope>NUCLEOTIDE SEQUENCE [LARGE SCALE GENOMIC DNA]</scope>
    <source>
        <strain evidence="1 2">Pla52o</strain>
    </source>
</reference>
<evidence type="ECO:0000313" key="2">
    <source>
        <dbReference type="Proteomes" id="UP000316304"/>
    </source>
</evidence>
<evidence type="ECO:0000313" key="1">
    <source>
        <dbReference type="EMBL" id="TWU21093.1"/>
    </source>
</evidence>
<dbReference type="EMBL" id="SJPT01000007">
    <property type="protein sequence ID" value="TWU21093.1"/>
    <property type="molecule type" value="Genomic_DNA"/>
</dbReference>
<keyword evidence="2" id="KW-1185">Reference proteome</keyword>